<feature type="domain" description="CN hydrolase" evidence="6">
    <location>
        <begin position="4"/>
        <end position="242"/>
    </location>
</feature>
<evidence type="ECO:0000313" key="7">
    <source>
        <dbReference type="EMBL" id="SHK59869.1"/>
    </source>
</evidence>
<evidence type="ECO:0000256" key="3">
    <source>
        <dbReference type="ARBA" id="ARBA00039118"/>
    </source>
</evidence>
<gene>
    <name evidence="7" type="ORF">SAMN04488028_106164</name>
</gene>
<dbReference type="SUPFAM" id="SSF56317">
    <property type="entry name" value="Carbon-nitrogen hydrolase"/>
    <property type="match status" value="1"/>
</dbReference>
<dbReference type="CDD" id="cd07575">
    <property type="entry name" value="Xc-1258_like"/>
    <property type="match status" value="1"/>
</dbReference>
<dbReference type="Gene3D" id="3.60.110.10">
    <property type="entry name" value="Carbon-nitrogen hydrolase"/>
    <property type="match status" value="1"/>
</dbReference>
<dbReference type="PANTHER" id="PTHR47799">
    <property type="entry name" value="OMEGA-AMIDASE YAFV"/>
    <property type="match status" value="1"/>
</dbReference>
<dbReference type="Proteomes" id="UP000184474">
    <property type="component" value="Unassembled WGS sequence"/>
</dbReference>
<evidence type="ECO:0000256" key="1">
    <source>
        <dbReference type="ARBA" id="ARBA00010613"/>
    </source>
</evidence>
<evidence type="ECO:0000256" key="5">
    <source>
        <dbReference type="ARBA" id="ARBA00072139"/>
    </source>
</evidence>
<dbReference type="EC" id="3.5.1.3" evidence="3"/>
<proteinExistence type="inferred from homology"/>
<dbReference type="GO" id="GO:0106008">
    <property type="term" value="F:2-oxoglutaramate amidase activity"/>
    <property type="evidence" value="ECO:0007669"/>
    <property type="project" value="TreeGrafter"/>
</dbReference>
<dbReference type="EMBL" id="FRAA01000006">
    <property type="protein sequence ID" value="SHK59869.1"/>
    <property type="molecule type" value="Genomic_DNA"/>
</dbReference>
<evidence type="ECO:0000259" key="6">
    <source>
        <dbReference type="PROSITE" id="PS50263"/>
    </source>
</evidence>
<evidence type="ECO:0000256" key="2">
    <source>
        <dbReference type="ARBA" id="ARBA00022801"/>
    </source>
</evidence>
<keyword evidence="8" id="KW-1185">Reference proteome</keyword>
<dbReference type="AlphaFoldDB" id="A0A1M6TSH4"/>
<dbReference type="FunFam" id="3.60.110.10:FF:000004">
    <property type="entry name" value="Carbon-nitrogen hydrolase"/>
    <property type="match status" value="1"/>
</dbReference>
<organism evidence="7 8">
    <name type="scientific">Reichenbachiella agariperforans</name>
    <dbReference type="NCBI Taxonomy" id="156994"/>
    <lineage>
        <taxon>Bacteria</taxon>
        <taxon>Pseudomonadati</taxon>
        <taxon>Bacteroidota</taxon>
        <taxon>Cytophagia</taxon>
        <taxon>Cytophagales</taxon>
        <taxon>Reichenbachiellaceae</taxon>
        <taxon>Reichenbachiella</taxon>
    </lineage>
</organism>
<dbReference type="PROSITE" id="PS50263">
    <property type="entry name" value="CN_HYDROLASE"/>
    <property type="match status" value="1"/>
</dbReference>
<protein>
    <recommendedName>
        <fullName evidence="5">Omega-amidase YafV</fullName>
        <ecNumber evidence="3">3.5.1.3</ecNumber>
    </recommendedName>
</protein>
<dbReference type="InterPro" id="IPR003010">
    <property type="entry name" value="C-N_Hydrolase"/>
</dbReference>
<dbReference type="PANTHER" id="PTHR47799:SF1">
    <property type="entry name" value="OMEGA-AMIDASE YAFV"/>
    <property type="match status" value="1"/>
</dbReference>
<reference evidence="8" key="1">
    <citation type="submission" date="2016-11" db="EMBL/GenBank/DDBJ databases">
        <authorList>
            <person name="Varghese N."/>
            <person name="Submissions S."/>
        </authorList>
    </citation>
    <scope>NUCLEOTIDE SEQUENCE [LARGE SCALE GENOMIC DNA]</scope>
    <source>
        <strain evidence="8">DSM 26134</strain>
    </source>
</reference>
<name>A0A1M6TSH4_REIAG</name>
<dbReference type="GO" id="GO:0050152">
    <property type="term" value="F:omega-amidase activity"/>
    <property type="evidence" value="ECO:0007669"/>
    <property type="project" value="UniProtKB-EC"/>
</dbReference>
<dbReference type="NCBIfam" id="NF007757">
    <property type="entry name" value="PRK10438.1"/>
    <property type="match status" value="1"/>
</dbReference>
<evidence type="ECO:0000313" key="8">
    <source>
        <dbReference type="Proteomes" id="UP000184474"/>
    </source>
</evidence>
<dbReference type="STRING" id="156994.SAMN04488028_106164"/>
<dbReference type="Pfam" id="PF00795">
    <property type="entry name" value="CN_hydrolase"/>
    <property type="match status" value="1"/>
</dbReference>
<comment type="similarity">
    <text evidence="1">Belongs to the carbon-nitrogen hydrolase superfamily. NIT1/NIT2 family.</text>
</comment>
<evidence type="ECO:0000256" key="4">
    <source>
        <dbReference type="ARBA" id="ARBA00052904"/>
    </source>
</evidence>
<dbReference type="RefSeq" id="WP_073123914.1">
    <property type="nucleotide sequence ID" value="NZ_FRAA01000006.1"/>
</dbReference>
<keyword evidence="2 7" id="KW-0378">Hydrolase</keyword>
<comment type="catalytic activity">
    <reaction evidence="4">
        <text>a monoamide of a dicarboxylate + H2O = a dicarboxylate + NH4(+)</text>
        <dbReference type="Rhea" id="RHEA:11716"/>
        <dbReference type="ChEBI" id="CHEBI:15377"/>
        <dbReference type="ChEBI" id="CHEBI:28938"/>
        <dbReference type="ChEBI" id="CHEBI:28965"/>
        <dbReference type="ChEBI" id="CHEBI:77450"/>
        <dbReference type="EC" id="3.5.1.3"/>
    </reaction>
</comment>
<dbReference type="InterPro" id="IPR052737">
    <property type="entry name" value="Omega-amidase_YafV"/>
</dbReference>
<dbReference type="InterPro" id="IPR036526">
    <property type="entry name" value="C-N_Hydrolase_sf"/>
</dbReference>
<accession>A0A1M6TSH4</accession>
<sequence length="264" mass="30437">MKDLKIAIIQAELHWENADGNLAMFEEKIWTIHEEVDLILLPEMFSTGFSMNPAELAEVSGLKTQKWMLQMAAQRDALVGGSYIVRQGEHFYNRFVFAFPDGTIQFYDKRHLFSLAKEEDYFTVGQERLVVTYKGWRICPMVCYDLRFPVWARNHVTLDGDYGYDLLLYVANWPKVRIKAWDTLLPARAIENLAYVAGVNRTGLDGNEHLYDGHSAVYDALGEQMTRPLIGEEGILIQKVDKLALDMVRQKFAFLRDADAFDIR</sequence>